<dbReference type="EMBL" id="RJVU01006538">
    <property type="protein sequence ID" value="ROL54710.1"/>
    <property type="molecule type" value="Genomic_DNA"/>
</dbReference>
<accession>A0A3N0Z8D7</accession>
<dbReference type="PANTHER" id="PTHR45899:SF2">
    <property type="entry name" value="RHO GTPASE ACTIVATING PROTEIN AT 15B, ISOFORM C"/>
    <property type="match status" value="1"/>
</dbReference>
<feature type="compositionally biased region" description="Polar residues" evidence="1">
    <location>
        <begin position="263"/>
        <end position="276"/>
    </location>
</feature>
<dbReference type="InterPro" id="IPR001660">
    <property type="entry name" value="SAM"/>
</dbReference>
<feature type="compositionally biased region" description="Pro residues" evidence="1">
    <location>
        <begin position="244"/>
        <end position="259"/>
    </location>
</feature>
<dbReference type="Proteomes" id="UP000281406">
    <property type="component" value="Unassembled WGS sequence"/>
</dbReference>
<protein>
    <submittedName>
        <fullName evidence="3">Arf-GAP with Rho-GAP domain, ANK repeat and PH domain-containing protein 1</fullName>
    </submittedName>
</protein>
<dbReference type="GO" id="GO:0005547">
    <property type="term" value="F:phosphatidylinositol-3,4,5-trisphosphate binding"/>
    <property type="evidence" value="ECO:0007669"/>
    <property type="project" value="TreeGrafter"/>
</dbReference>
<reference evidence="3 4" key="1">
    <citation type="submission" date="2018-10" db="EMBL/GenBank/DDBJ databases">
        <title>Genome assembly for a Yunnan-Guizhou Plateau 3E fish, Anabarilius grahami (Regan), and its evolutionary and genetic applications.</title>
        <authorList>
            <person name="Jiang W."/>
        </authorList>
    </citation>
    <scope>NUCLEOTIDE SEQUENCE [LARGE SCALE GENOMIC DNA]</scope>
    <source>
        <strain evidence="3">AG-KIZ</strain>
        <tissue evidence="3">Muscle</tissue>
    </source>
</reference>
<dbReference type="Gene3D" id="1.10.150.50">
    <property type="entry name" value="Transcription Factor, Ets-1"/>
    <property type="match status" value="1"/>
</dbReference>
<dbReference type="GO" id="GO:0005737">
    <property type="term" value="C:cytoplasm"/>
    <property type="evidence" value="ECO:0007669"/>
    <property type="project" value="TreeGrafter"/>
</dbReference>
<feature type="compositionally biased region" description="Low complexity" evidence="1">
    <location>
        <begin position="199"/>
        <end position="208"/>
    </location>
</feature>
<comment type="caution">
    <text evidence="3">The sequence shown here is derived from an EMBL/GenBank/DDBJ whole genome shotgun (WGS) entry which is preliminary data.</text>
</comment>
<name>A0A3N0Z8D7_ANAGA</name>
<dbReference type="Pfam" id="PF00536">
    <property type="entry name" value="SAM_1"/>
    <property type="match status" value="1"/>
</dbReference>
<gene>
    <name evidence="3" type="ORF">DPX16_1596</name>
</gene>
<feature type="domain" description="SAM" evidence="2">
    <location>
        <begin position="28"/>
        <end position="92"/>
    </location>
</feature>
<dbReference type="InterPro" id="IPR052227">
    <property type="entry name" value="Arf-Rho-GAP_ANK-PH_domain"/>
</dbReference>
<dbReference type="AlphaFoldDB" id="A0A3N0Z8D7"/>
<feature type="compositionally biased region" description="Pro residues" evidence="1">
    <location>
        <begin position="126"/>
        <end position="141"/>
    </location>
</feature>
<keyword evidence="4" id="KW-1185">Reference proteome</keyword>
<dbReference type="PROSITE" id="PS50105">
    <property type="entry name" value="SAM_DOMAIN"/>
    <property type="match status" value="1"/>
</dbReference>
<dbReference type="SUPFAM" id="SSF47769">
    <property type="entry name" value="SAM/Pointed domain"/>
    <property type="match status" value="1"/>
</dbReference>
<sequence length="371" mass="40367">MEKKSCSVVLQHSRGIGGVPVMTSVPLEGSQPVLEWLNGLRLDQYCSAFQEAGLGTLWECQDLTPAKLQRMGVALPGHRKRILGSLRKLFPSEAGMDEDDEREDERPVARERTKFRGRETENKRLPPVPPRVMPNRPPVPFTPGSVTTATAPELKETPTPAERAKPIPTPRPRPEHLPLKGPAQQLQKSESKRSPDSPTPSSSSSSSSERFHLYEQCSSPAQEDTGAPPLPPKSYAVGVSKEPPVTPQVPYRPPVPPPRVSVCSRTTNPRSTSSGSPPAFRSSHVACRPSQGSNGPVEMSQLENDVFFQAVGVCSVIVIQPNIITDSWIVTVRAPPSGGQRNCTSHGLIGDDLQSHIRSSSSKEKHKTCEN</sequence>
<evidence type="ECO:0000256" key="1">
    <source>
        <dbReference type="SAM" id="MobiDB-lite"/>
    </source>
</evidence>
<organism evidence="3 4">
    <name type="scientific">Anabarilius grahami</name>
    <name type="common">Kanglang fish</name>
    <name type="synonym">Barilius grahami</name>
    <dbReference type="NCBI Taxonomy" id="495550"/>
    <lineage>
        <taxon>Eukaryota</taxon>
        <taxon>Metazoa</taxon>
        <taxon>Chordata</taxon>
        <taxon>Craniata</taxon>
        <taxon>Vertebrata</taxon>
        <taxon>Euteleostomi</taxon>
        <taxon>Actinopterygii</taxon>
        <taxon>Neopterygii</taxon>
        <taxon>Teleostei</taxon>
        <taxon>Ostariophysi</taxon>
        <taxon>Cypriniformes</taxon>
        <taxon>Xenocyprididae</taxon>
        <taxon>Xenocypridinae</taxon>
        <taxon>Xenocypridinae incertae sedis</taxon>
        <taxon>Anabarilius</taxon>
    </lineage>
</organism>
<dbReference type="InterPro" id="IPR013761">
    <property type="entry name" value="SAM/pointed_sf"/>
</dbReference>
<evidence type="ECO:0000313" key="3">
    <source>
        <dbReference type="EMBL" id="ROL54710.1"/>
    </source>
</evidence>
<feature type="region of interest" description="Disordered" evidence="1">
    <location>
        <begin position="93"/>
        <end position="292"/>
    </location>
</feature>
<evidence type="ECO:0000259" key="2">
    <source>
        <dbReference type="PROSITE" id="PS50105"/>
    </source>
</evidence>
<proteinExistence type="predicted"/>
<dbReference type="SMART" id="SM00454">
    <property type="entry name" value="SAM"/>
    <property type="match status" value="1"/>
</dbReference>
<dbReference type="PANTHER" id="PTHR45899">
    <property type="entry name" value="RHO GTPASE ACTIVATING PROTEIN AT 15B, ISOFORM C"/>
    <property type="match status" value="1"/>
</dbReference>
<evidence type="ECO:0000313" key="4">
    <source>
        <dbReference type="Proteomes" id="UP000281406"/>
    </source>
</evidence>
<dbReference type="OrthoDB" id="196165at2759"/>
<feature type="compositionally biased region" description="Basic and acidic residues" evidence="1">
    <location>
        <begin position="104"/>
        <end position="124"/>
    </location>
</feature>